<dbReference type="Proteomes" id="UP000035170">
    <property type="component" value="Unassembled WGS sequence"/>
</dbReference>
<evidence type="ECO:0000256" key="8">
    <source>
        <dbReference type="ARBA" id="ARBA00022989"/>
    </source>
</evidence>
<dbReference type="GO" id="GO:0022857">
    <property type="term" value="F:transmembrane transporter activity"/>
    <property type="evidence" value="ECO:0007669"/>
    <property type="project" value="InterPro"/>
</dbReference>
<comment type="subcellular location">
    <subcellularLocation>
        <location evidence="2">Cell inner membrane</location>
        <topology evidence="2">Multi-pass membrane protein</topology>
    </subcellularLocation>
    <subcellularLocation>
        <location evidence="10">Cell membrane</location>
        <topology evidence="10">Multi-pass membrane protein</topology>
    </subcellularLocation>
</comment>
<dbReference type="EMBL" id="JZWI01000005">
    <property type="protein sequence ID" value="KLN57814.1"/>
    <property type="molecule type" value="Genomic_DNA"/>
</dbReference>
<dbReference type="SUPFAM" id="SSF161098">
    <property type="entry name" value="MetI-like"/>
    <property type="match status" value="1"/>
</dbReference>
<dbReference type="GO" id="GO:0006865">
    <property type="term" value="P:amino acid transport"/>
    <property type="evidence" value="ECO:0007669"/>
    <property type="project" value="UniProtKB-KW"/>
</dbReference>
<evidence type="ECO:0000256" key="7">
    <source>
        <dbReference type="ARBA" id="ARBA00022970"/>
    </source>
</evidence>
<evidence type="ECO:0000256" key="2">
    <source>
        <dbReference type="ARBA" id="ARBA00004429"/>
    </source>
</evidence>
<keyword evidence="9 10" id="KW-0472">Membrane</keyword>
<dbReference type="AlphaFoldDB" id="A0A0H2M617"/>
<evidence type="ECO:0000256" key="4">
    <source>
        <dbReference type="ARBA" id="ARBA00022448"/>
    </source>
</evidence>
<dbReference type="InterPro" id="IPR010065">
    <property type="entry name" value="AA_ABC_transptr_permease_3TM"/>
</dbReference>
<dbReference type="GO" id="GO:0043190">
    <property type="term" value="C:ATP-binding cassette (ABC) transporter complex"/>
    <property type="evidence" value="ECO:0007669"/>
    <property type="project" value="InterPro"/>
</dbReference>
<dbReference type="InterPro" id="IPR043429">
    <property type="entry name" value="ArtM/GltK/GlnP/TcyL/YhdX-like"/>
</dbReference>
<keyword evidence="5" id="KW-1003">Cell membrane</keyword>
<dbReference type="CDD" id="cd06261">
    <property type="entry name" value="TM_PBP2"/>
    <property type="match status" value="1"/>
</dbReference>
<organism evidence="12 13">
    <name type="scientific">Variovorax paradoxus</name>
    <dbReference type="NCBI Taxonomy" id="34073"/>
    <lineage>
        <taxon>Bacteria</taxon>
        <taxon>Pseudomonadati</taxon>
        <taxon>Pseudomonadota</taxon>
        <taxon>Betaproteobacteria</taxon>
        <taxon>Burkholderiales</taxon>
        <taxon>Comamonadaceae</taxon>
        <taxon>Variovorax</taxon>
    </lineage>
</organism>
<evidence type="ECO:0000256" key="9">
    <source>
        <dbReference type="ARBA" id="ARBA00023136"/>
    </source>
</evidence>
<evidence type="ECO:0000256" key="6">
    <source>
        <dbReference type="ARBA" id="ARBA00022692"/>
    </source>
</evidence>
<evidence type="ECO:0000259" key="11">
    <source>
        <dbReference type="PROSITE" id="PS50928"/>
    </source>
</evidence>
<keyword evidence="13" id="KW-1185">Reference proteome</keyword>
<feature type="transmembrane region" description="Helical" evidence="10">
    <location>
        <begin position="82"/>
        <end position="105"/>
    </location>
</feature>
<evidence type="ECO:0000313" key="12">
    <source>
        <dbReference type="EMBL" id="KLN57814.1"/>
    </source>
</evidence>
<feature type="transmembrane region" description="Helical" evidence="10">
    <location>
        <begin position="55"/>
        <end position="76"/>
    </location>
</feature>
<protein>
    <submittedName>
        <fullName evidence="12">Arginine transport system permease protein ArtQ</fullName>
    </submittedName>
</protein>
<proteinExistence type="inferred from homology"/>
<keyword evidence="4 10" id="KW-0813">Transport</keyword>
<keyword evidence="8 10" id="KW-1133">Transmembrane helix</keyword>
<feature type="transmembrane region" description="Helical" evidence="10">
    <location>
        <begin position="12"/>
        <end position="43"/>
    </location>
</feature>
<comment type="function">
    <text evidence="1">Part of the binding-protein-dependent transport system for glutamine; probably responsible for the translocation of the substrate across the membrane.</text>
</comment>
<evidence type="ECO:0000256" key="5">
    <source>
        <dbReference type="ARBA" id="ARBA00022475"/>
    </source>
</evidence>
<dbReference type="Gene3D" id="1.10.3720.10">
    <property type="entry name" value="MetI-like"/>
    <property type="match status" value="1"/>
</dbReference>
<dbReference type="Pfam" id="PF00528">
    <property type="entry name" value="BPD_transp_1"/>
    <property type="match status" value="1"/>
</dbReference>
<comment type="similarity">
    <text evidence="3">Belongs to the binding-protein-dependent transport system permease family. HisMQ subfamily.</text>
</comment>
<comment type="caution">
    <text evidence="12">The sequence shown here is derived from an EMBL/GenBank/DDBJ whole genome shotgun (WGS) entry which is preliminary data.</text>
</comment>
<evidence type="ECO:0000256" key="1">
    <source>
        <dbReference type="ARBA" id="ARBA00003159"/>
    </source>
</evidence>
<dbReference type="PANTHER" id="PTHR30614:SF20">
    <property type="entry name" value="GLUTAMINE TRANSPORT SYSTEM PERMEASE PROTEIN GLNP"/>
    <property type="match status" value="1"/>
</dbReference>
<dbReference type="RefSeq" id="WP_047783407.1">
    <property type="nucleotide sequence ID" value="NZ_JZWI01000005.1"/>
</dbReference>
<feature type="domain" description="ABC transmembrane type-1" evidence="11">
    <location>
        <begin position="19"/>
        <end position="205"/>
    </location>
</feature>
<feature type="transmembrane region" description="Helical" evidence="10">
    <location>
        <begin position="189"/>
        <end position="208"/>
    </location>
</feature>
<sequence>MEFDFSPIADNWRFFAGGLGVTVALSLISAVTSILAGLAIALLRLYGPGWLRPLLVFYIDSMRAIPVLVVLVWMYFAFPLLVGFTFAPFWAAVIALTLHIAAYAAEVIRAGIESIRPGQTRAALALGMSRAQLLRKVLLPQATIRMLPAFGSILTIAIKDTAIATVIAVPELMHRAETVAGQSYRPVEVFTAVMVAYFAILFPVTRGIDRLYHRVAHLGRS</sequence>
<dbReference type="PROSITE" id="PS50928">
    <property type="entry name" value="ABC_TM1"/>
    <property type="match status" value="1"/>
</dbReference>
<gene>
    <name evidence="12" type="primary">artQ1</name>
    <name evidence="12" type="ORF">VPARA_08250</name>
</gene>
<keyword evidence="6 10" id="KW-0812">Transmembrane</keyword>
<dbReference type="PANTHER" id="PTHR30614">
    <property type="entry name" value="MEMBRANE COMPONENT OF AMINO ACID ABC TRANSPORTER"/>
    <property type="match status" value="1"/>
</dbReference>
<name>A0A0H2M617_VARPD</name>
<dbReference type="NCBIfam" id="TIGR01726">
    <property type="entry name" value="HEQRo_perm_3TM"/>
    <property type="match status" value="1"/>
</dbReference>
<dbReference type="InterPro" id="IPR000515">
    <property type="entry name" value="MetI-like"/>
</dbReference>
<dbReference type="InterPro" id="IPR035906">
    <property type="entry name" value="MetI-like_sf"/>
</dbReference>
<evidence type="ECO:0000256" key="3">
    <source>
        <dbReference type="ARBA" id="ARBA00010072"/>
    </source>
</evidence>
<keyword evidence="7" id="KW-0029">Amino-acid transport</keyword>
<accession>A0A0H2M617</accession>
<feature type="transmembrane region" description="Helical" evidence="10">
    <location>
        <begin position="146"/>
        <end position="169"/>
    </location>
</feature>
<evidence type="ECO:0000256" key="10">
    <source>
        <dbReference type="RuleBase" id="RU363032"/>
    </source>
</evidence>
<evidence type="ECO:0000313" key="13">
    <source>
        <dbReference type="Proteomes" id="UP000035170"/>
    </source>
</evidence>
<reference evidence="12 13" key="1">
    <citation type="submission" date="2015-03" db="EMBL/GenBank/DDBJ databases">
        <title>Genome sequence of Variovorax paradoxus TBEA6.</title>
        <authorList>
            <person name="Poehlein A."/>
            <person name="Schuldes J."/>
            <person name="Wuebbeler J.H."/>
            <person name="Hiessl S."/>
            <person name="Steinbuechel A."/>
            <person name="Daniel R."/>
        </authorList>
    </citation>
    <scope>NUCLEOTIDE SEQUENCE [LARGE SCALE GENOMIC DNA]</scope>
    <source>
        <strain evidence="12 13">TBEA6</strain>
    </source>
</reference>
<dbReference type="PATRIC" id="fig|34073.19.peg.837"/>